<dbReference type="Proteomes" id="UP000183557">
    <property type="component" value="Unassembled WGS sequence"/>
</dbReference>
<evidence type="ECO:0000313" key="6">
    <source>
        <dbReference type="EMBL" id="SFK09665.1"/>
    </source>
</evidence>
<keyword evidence="7" id="KW-1185">Reference proteome</keyword>
<dbReference type="InterPro" id="IPR036388">
    <property type="entry name" value="WH-like_DNA-bd_sf"/>
</dbReference>
<dbReference type="InterPro" id="IPR001347">
    <property type="entry name" value="SIS_dom"/>
</dbReference>
<dbReference type="PANTHER" id="PTHR30514:SF10">
    <property type="entry name" value="MURR_RPIR FAMILY TRANSCRIPTIONAL REGULATOR"/>
    <property type="match status" value="1"/>
</dbReference>
<dbReference type="InterPro" id="IPR000281">
    <property type="entry name" value="HTH_RpiR"/>
</dbReference>
<dbReference type="InterPro" id="IPR047640">
    <property type="entry name" value="RpiR-like"/>
</dbReference>
<protein>
    <submittedName>
        <fullName evidence="6">Transcriptional regulator, RpiR family</fullName>
    </submittedName>
</protein>
<feature type="domain" description="HTH rpiR-type" evidence="4">
    <location>
        <begin position="6"/>
        <end position="82"/>
    </location>
</feature>
<sequence length="300" mass="32784">MKNSLTGGLVILNEMKDKLPPSEKKIATFILDQPHEAIHCTATQLGELSSTSSAAVIRLCKSLGLKGLQELKLRISGDLQKKPEVRYRDIQPGEASDSIVEKMTNNSLQAIKETTELVDYHSLSKAVEVLKVAEKIHFFGVGASGIIAQDAQQKFLRMNKATTAFTDLHNAAMNIANVTERDIVFGISFSGETYETAKIMEIAKSKGAKTISLTRYGQSAVTAFADISLFISASREIPAPFRSGATSSRLAQLHMIDILFVNLVTNQWDEASDYFNEITDVMDLLKGTAARPKSSKTAKP</sequence>
<dbReference type="PROSITE" id="PS51071">
    <property type="entry name" value="HTH_RPIR"/>
    <property type="match status" value="1"/>
</dbReference>
<feature type="domain" description="SIS" evidence="5">
    <location>
        <begin position="126"/>
        <end position="269"/>
    </location>
</feature>
<dbReference type="Pfam" id="PF01380">
    <property type="entry name" value="SIS"/>
    <property type="match status" value="1"/>
</dbReference>
<dbReference type="Pfam" id="PF01418">
    <property type="entry name" value="HTH_6"/>
    <property type="match status" value="1"/>
</dbReference>
<name>A0A1I3WQ70_HALDA</name>
<dbReference type="InterPro" id="IPR046348">
    <property type="entry name" value="SIS_dom_sf"/>
</dbReference>
<organism evidence="6 7">
    <name type="scientific">Halobacillus dabanensis</name>
    <dbReference type="NCBI Taxonomy" id="240302"/>
    <lineage>
        <taxon>Bacteria</taxon>
        <taxon>Bacillati</taxon>
        <taxon>Bacillota</taxon>
        <taxon>Bacilli</taxon>
        <taxon>Bacillales</taxon>
        <taxon>Bacillaceae</taxon>
        <taxon>Halobacillus</taxon>
    </lineage>
</organism>
<keyword evidence="3" id="KW-0804">Transcription</keyword>
<dbReference type="PANTHER" id="PTHR30514">
    <property type="entry name" value="GLUCOKINASE"/>
    <property type="match status" value="1"/>
</dbReference>
<dbReference type="PROSITE" id="PS51464">
    <property type="entry name" value="SIS"/>
    <property type="match status" value="1"/>
</dbReference>
<dbReference type="Gene3D" id="1.10.10.10">
    <property type="entry name" value="Winged helix-like DNA-binding domain superfamily/Winged helix DNA-binding domain"/>
    <property type="match status" value="1"/>
</dbReference>
<dbReference type="AlphaFoldDB" id="A0A1I3WQ70"/>
<dbReference type="Gene3D" id="3.40.50.10490">
    <property type="entry name" value="Glucose-6-phosphate isomerase like protein, domain 1"/>
    <property type="match status" value="1"/>
</dbReference>
<dbReference type="RefSeq" id="WP_075037010.1">
    <property type="nucleotide sequence ID" value="NZ_FOSB01000007.1"/>
</dbReference>
<keyword evidence="2" id="KW-0238">DNA-binding</keyword>
<gene>
    <name evidence="6" type="ORF">SAMN04487936_10783</name>
</gene>
<dbReference type="SUPFAM" id="SSF53697">
    <property type="entry name" value="SIS domain"/>
    <property type="match status" value="1"/>
</dbReference>
<dbReference type="GO" id="GO:1901135">
    <property type="term" value="P:carbohydrate derivative metabolic process"/>
    <property type="evidence" value="ECO:0007669"/>
    <property type="project" value="InterPro"/>
</dbReference>
<reference evidence="7" key="1">
    <citation type="submission" date="2016-10" db="EMBL/GenBank/DDBJ databases">
        <authorList>
            <person name="Varghese N."/>
            <person name="Submissions S."/>
        </authorList>
    </citation>
    <scope>NUCLEOTIDE SEQUENCE [LARGE SCALE GENOMIC DNA]</scope>
    <source>
        <strain evidence="7">CGMCC 1.3704</strain>
    </source>
</reference>
<dbReference type="InterPro" id="IPR009057">
    <property type="entry name" value="Homeodomain-like_sf"/>
</dbReference>
<dbReference type="EMBL" id="FOSB01000007">
    <property type="protein sequence ID" value="SFK09665.1"/>
    <property type="molecule type" value="Genomic_DNA"/>
</dbReference>
<keyword evidence="1" id="KW-0805">Transcription regulation</keyword>
<evidence type="ECO:0000259" key="5">
    <source>
        <dbReference type="PROSITE" id="PS51464"/>
    </source>
</evidence>
<dbReference type="SUPFAM" id="SSF46689">
    <property type="entry name" value="Homeodomain-like"/>
    <property type="match status" value="1"/>
</dbReference>
<evidence type="ECO:0000259" key="4">
    <source>
        <dbReference type="PROSITE" id="PS51071"/>
    </source>
</evidence>
<accession>A0A1I3WQ70</accession>
<evidence type="ECO:0000256" key="3">
    <source>
        <dbReference type="ARBA" id="ARBA00023163"/>
    </source>
</evidence>
<dbReference type="OrthoDB" id="370421at2"/>
<dbReference type="CDD" id="cd05013">
    <property type="entry name" value="SIS_RpiR"/>
    <property type="match status" value="1"/>
</dbReference>
<evidence type="ECO:0000256" key="1">
    <source>
        <dbReference type="ARBA" id="ARBA00023015"/>
    </source>
</evidence>
<dbReference type="GO" id="GO:0003700">
    <property type="term" value="F:DNA-binding transcription factor activity"/>
    <property type="evidence" value="ECO:0007669"/>
    <property type="project" value="InterPro"/>
</dbReference>
<proteinExistence type="predicted"/>
<dbReference type="GO" id="GO:0097367">
    <property type="term" value="F:carbohydrate derivative binding"/>
    <property type="evidence" value="ECO:0007669"/>
    <property type="project" value="InterPro"/>
</dbReference>
<dbReference type="STRING" id="240302.BN982_01437"/>
<evidence type="ECO:0000256" key="2">
    <source>
        <dbReference type="ARBA" id="ARBA00023125"/>
    </source>
</evidence>
<dbReference type="GO" id="GO:0003677">
    <property type="term" value="F:DNA binding"/>
    <property type="evidence" value="ECO:0007669"/>
    <property type="project" value="UniProtKB-KW"/>
</dbReference>
<evidence type="ECO:0000313" key="7">
    <source>
        <dbReference type="Proteomes" id="UP000183557"/>
    </source>
</evidence>
<dbReference type="InterPro" id="IPR035472">
    <property type="entry name" value="RpiR-like_SIS"/>
</dbReference>